<organism evidence="1 2">
    <name type="scientific">Candidatus Phocaeicola faecigallinarum</name>
    <dbReference type="NCBI Taxonomy" id="2838732"/>
    <lineage>
        <taxon>Bacteria</taxon>
        <taxon>Pseudomonadati</taxon>
        <taxon>Bacteroidota</taxon>
        <taxon>Bacteroidia</taxon>
        <taxon>Bacteroidales</taxon>
        <taxon>Bacteroidaceae</taxon>
        <taxon>Phocaeicola</taxon>
    </lineage>
</organism>
<reference evidence="1" key="1">
    <citation type="journal article" date="2021" name="PeerJ">
        <title>Extensive microbial diversity within the chicken gut microbiome revealed by metagenomics and culture.</title>
        <authorList>
            <person name="Gilroy R."/>
            <person name="Ravi A."/>
            <person name="Getino M."/>
            <person name="Pursley I."/>
            <person name="Horton D.L."/>
            <person name="Alikhan N.F."/>
            <person name="Baker D."/>
            <person name="Gharbi K."/>
            <person name="Hall N."/>
            <person name="Watson M."/>
            <person name="Adriaenssens E.M."/>
            <person name="Foster-Nyarko E."/>
            <person name="Jarju S."/>
            <person name="Secka A."/>
            <person name="Antonio M."/>
            <person name="Oren A."/>
            <person name="Chaudhuri R.R."/>
            <person name="La Ragione R."/>
            <person name="Hildebrand F."/>
            <person name="Pallen M.J."/>
        </authorList>
    </citation>
    <scope>NUCLEOTIDE SEQUENCE</scope>
    <source>
        <strain evidence="1">G4-2901</strain>
    </source>
</reference>
<sequence length="320" mass="37023">MKTTTIVLYLILTTLFTSCNSDIFIDDFITEYPDTCYVEKGKPFKLNFNSDNWNISSMEGVAINTFDYTIYDLQGNPIYNYFSLLHEGETGIIYYESTYYAFRIEKRNNRELEIICVKNLVNHPITFSIIVGNEYYHKEINVSLKPTSKFVIDKVEYDFENDFYYSDYVVEQVDGITVNNSGSEGGPVTLNFYPFKNSLRKIEFYPDDYDSFNNLDKILGENLAEIPIPDIVDGKPVMGNTKVKFGLKEQSFWTGRLDKDFVVSTTVQPGETKKIEVYNNIEEFHVNYKVHASNPDTGEECVFTGRLSSKDPFDYLMIFP</sequence>
<accession>A0A948TCD2</accession>
<dbReference type="Proteomes" id="UP000783796">
    <property type="component" value="Unassembled WGS sequence"/>
</dbReference>
<evidence type="ECO:0000313" key="2">
    <source>
        <dbReference type="Proteomes" id="UP000783796"/>
    </source>
</evidence>
<evidence type="ECO:0000313" key="1">
    <source>
        <dbReference type="EMBL" id="MBU3838553.1"/>
    </source>
</evidence>
<name>A0A948TCD2_9BACT</name>
<proteinExistence type="predicted"/>
<dbReference type="AlphaFoldDB" id="A0A948TCD2"/>
<comment type="caution">
    <text evidence="1">The sequence shown here is derived from an EMBL/GenBank/DDBJ whole genome shotgun (WGS) entry which is preliminary data.</text>
</comment>
<gene>
    <name evidence="1" type="ORF">H9777_09650</name>
</gene>
<reference evidence="1" key="2">
    <citation type="submission" date="2021-04" db="EMBL/GenBank/DDBJ databases">
        <authorList>
            <person name="Gilroy R."/>
        </authorList>
    </citation>
    <scope>NUCLEOTIDE SEQUENCE</scope>
    <source>
        <strain evidence="1">G4-2901</strain>
    </source>
</reference>
<dbReference type="EMBL" id="JAHLFW010000080">
    <property type="protein sequence ID" value="MBU3838553.1"/>
    <property type="molecule type" value="Genomic_DNA"/>
</dbReference>
<dbReference type="PROSITE" id="PS51257">
    <property type="entry name" value="PROKAR_LIPOPROTEIN"/>
    <property type="match status" value="1"/>
</dbReference>
<protein>
    <submittedName>
        <fullName evidence="1">Uncharacterized protein</fullName>
    </submittedName>
</protein>